<proteinExistence type="predicted"/>
<evidence type="ECO:0000259" key="2">
    <source>
        <dbReference type="Pfam" id="PF03328"/>
    </source>
</evidence>
<dbReference type="InterPro" id="IPR040442">
    <property type="entry name" value="Pyrv_kinase-like_dom_sf"/>
</dbReference>
<dbReference type="GO" id="GO:0046872">
    <property type="term" value="F:metal ion binding"/>
    <property type="evidence" value="ECO:0007669"/>
    <property type="project" value="UniProtKB-KW"/>
</dbReference>
<dbReference type="EMBL" id="PTIZ01000011">
    <property type="protein sequence ID" value="PPK74135.1"/>
    <property type="molecule type" value="Genomic_DNA"/>
</dbReference>
<comment type="caution">
    <text evidence="3">The sequence shown here is derived from an EMBL/GenBank/DDBJ whole genome shotgun (WGS) entry which is preliminary data.</text>
</comment>
<protein>
    <submittedName>
        <fullName evidence="3">HpcH/HpaI aldolase/citrate lyase family protein</fullName>
    </submittedName>
</protein>
<organism evidence="3 4">
    <name type="scientific">Methylobacter tundripaludum</name>
    <dbReference type="NCBI Taxonomy" id="173365"/>
    <lineage>
        <taxon>Bacteria</taxon>
        <taxon>Pseudomonadati</taxon>
        <taxon>Pseudomonadota</taxon>
        <taxon>Gammaproteobacteria</taxon>
        <taxon>Methylococcales</taxon>
        <taxon>Methylococcaceae</taxon>
        <taxon>Methylobacter</taxon>
    </lineage>
</organism>
<accession>A0A2S6H9J8</accession>
<dbReference type="SUPFAM" id="SSF51621">
    <property type="entry name" value="Phosphoenolpyruvate/pyruvate domain"/>
    <property type="match status" value="1"/>
</dbReference>
<dbReference type="Proteomes" id="UP000240010">
    <property type="component" value="Unassembled WGS sequence"/>
</dbReference>
<sequence>MNRCENEMLDILKKLRQEYGAVSVKAEFEAEGTRTDELLRLIYLARRADLKVGLKIGGCEAVRDLLESKQFGVEYIIAPMVETPYALKKFIEAKNKVYTKEQQEHTDFLFNLETITSFNALDELVKVAKSQNGVEGIVFGRVDFAGSHDLTRDDIDADGVTKYILATAQACKENNLDMVVGGAVSVDSLPELRKINDVHLTRFETRKVIFVADALDNPEIKRGLEETVYFELLWLKNKRDYYSAIKHEDNDRIAMLEKRWDKIRAA</sequence>
<feature type="domain" description="HpcH/HpaI aldolase/citrate lyase" evidence="2">
    <location>
        <begin position="68"/>
        <end position="181"/>
    </location>
</feature>
<keyword evidence="1" id="KW-0479">Metal-binding</keyword>
<dbReference type="InterPro" id="IPR015813">
    <property type="entry name" value="Pyrv/PenolPyrv_kinase-like_dom"/>
</dbReference>
<dbReference type="Pfam" id="PF03328">
    <property type="entry name" value="HpcH_HpaI"/>
    <property type="match status" value="1"/>
</dbReference>
<evidence type="ECO:0000313" key="3">
    <source>
        <dbReference type="EMBL" id="PPK74135.1"/>
    </source>
</evidence>
<dbReference type="GO" id="GO:0016829">
    <property type="term" value="F:lyase activity"/>
    <property type="evidence" value="ECO:0007669"/>
    <property type="project" value="UniProtKB-KW"/>
</dbReference>
<dbReference type="Gene3D" id="3.20.20.60">
    <property type="entry name" value="Phosphoenolpyruvate-binding domains"/>
    <property type="match status" value="1"/>
</dbReference>
<name>A0A2S6H9J8_9GAMM</name>
<gene>
    <name evidence="3" type="ORF">B0F87_11166</name>
</gene>
<evidence type="ECO:0000256" key="1">
    <source>
        <dbReference type="ARBA" id="ARBA00022723"/>
    </source>
</evidence>
<dbReference type="RefSeq" id="WP_027148397.1">
    <property type="nucleotide sequence ID" value="NZ_PTIZ01000011.1"/>
</dbReference>
<evidence type="ECO:0000313" key="4">
    <source>
        <dbReference type="Proteomes" id="UP000240010"/>
    </source>
</evidence>
<reference evidence="3 4" key="1">
    <citation type="submission" date="2018-02" db="EMBL/GenBank/DDBJ databases">
        <title>Subsurface microbial communities from deep shales in Ohio and West Virginia, USA.</title>
        <authorList>
            <person name="Wrighton K."/>
        </authorList>
    </citation>
    <scope>NUCLEOTIDE SEQUENCE [LARGE SCALE GENOMIC DNA]</scope>
    <source>
        <strain evidence="3 4">OWC-DMM</strain>
    </source>
</reference>
<dbReference type="InterPro" id="IPR005000">
    <property type="entry name" value="Aldolase/citrate-lyase_domain"/>
</dbReference>
<keyword evidence="3" id="KW-0456">Lyase</keyword>
<dbReference type="AlphaFoldDB" id="A0A2S6H9J8"/>